<keyword evidence="10" id="KW-0175">Coiled coil</keyword>
<dbReference type="HAMAP" id="MF_00530">
    <property type="entry name" value="ATP_synth_epsil_bac"/>
    <property type="match status" value="1"/>
</dbReference>
<evidence type="ECO:0000313" key="14">
    <source>
        <dbReference type="Proteomes" id="UP001054846"/>
    </source>
</evidence>
<keyword evidence="8" id="KW-1003">Cell membrane</keyword>
<keyword evidence="5 8" id="KW-0472">Membrane</keyword>
<comment type="similarity">
    <text evidence="2 8 9">Belongs to the ATPase epsilon chain family.</text>
</comment>
<accession>A0ABY3PL44</accession>
<comment type="subunit">
    <text evidence="8 9">F-type ATPases have 2 components, CF(1) - the catalytic core - and CF(0) - the membrane proton channel. CF(1) has five subunits: alpha(3), beta(3), gamma(1), delta(1), epsilon(1). CF(0) has three main subunits: a, b and c.</text>
</comment>
<dbReference type="Proteomes" id="UP001054846">
    <property type="component" value="Chromosome"/>
</dbReference>
<keyword evidence="3 8" id="KW-0813">Transport</keyword>
<proteinExistence type="inferred from homology"/>
<dbReference type="NCBIfam" id="TIGR01216">
    <property type="entry name" value="ATP_synt_epsi"/>
    <property type="match status" value="1"/>
</dbReference>
<dbReference type="Pfam" id="PF02823">
    <property type="entry name" value="ATP-synt_DE_N"/>
    <property type="match status" value="1"/>
</dbReference>
<feature type="domain" description="ATP synthase F1 complex delta/epsilon subunit N-terminal" evidence="12">
    <location>
        <begin position="3"/>
        <end position="81"/>
    </location>
</feature>
<gene>
    <name evidence="8 13" type="primary">atpC</name>
    <name evidence="13" type="ORF">ISF26_22150</name>
</gene>
<dbReference type="Pfam" id="PF00401">
    <property type="entry name" value="ATP-synt_DE"/>
    <property type="match status" value="1"/>
</dbReference>
<dbReference type="SUPFAM" id="SSF51344">
    <property type="entry name" value="Epsilon subunit of F1F0-ATP synthase N-terminal domain"/>
    <property type="match status" value="1"/>
</dbReference>
<evidence type="ECO:0000259" key="12">
    <source>
        <dbReference type="Pfam" id="PF02823"/>
    </source>
</evidence>
<organism evidence="13 14">
    <name type="scientific">Gloeobacter morelensis MG652769</name>
    <dbReference type="NCBI Taxonomy" id="2781736"/>
    <lineage>
        <taxon>Bacteria</taxon>
        <taxon>Bacillati</taxon>
        <taxon>Cyanobacteriota</taxon>
        <taxon>Cyanophyceae</taxon>
        <taxon>Gloeobacterales</taxon>
        <taxon>Gloeobacteraceae</taxon>
        <taxon>Gloeobacter</taxon>
        <taxon>Gloeobacter morelensis</taxon>
    </lineage>
</organism>
<dbReference type="CDD" id="cd12152">
    <property type="entry name" value="F1-ATPase_delta"/>
    <property type="match status" value="1"/>
</dbReference>
<evidence type="ECO:0000256" key="2">
    <source>
        <dbReference type="ARBA" id="ARBA00005712"/>
    </source>
</evidence>
<dbReference type="PANTHER" id="PTHR13822:SF10">
    <property type="entry name" value="ATP SYNTHASE EPSILON CHAIN, CHLOROPLASTIC"/>
    <property type="match status" value="1"/>
</dbReference>
<keyword evidence="8" id="KW-0375">Hydrogen ion transport</keyword>
<evidence type="ECO:0000256" key="9">
    <source>
        <dbReference type="RuleBase" id="RU003656"/>
    </source>
</evidence>
<feature type="domain" description="ATP synthase epsilon subunit C-terminal" evidence="11">
    <location>
        <begin position="87"/>
        <end position="130"/>
    </location>
</feature>
<dbReference type="InterPro" id="IPR001469">
    <property type="entry name" value="ATP_synth_F1_dsu/esu"/>
</dbReference>
<dbReference type="Gene3D" id="1.20.5.440">
    <property type="entry name" value="ATP synthase delta/epsilon subunit, C-terminal domain"/>
    <property type="match status" value="1"/>
</dbReference>
<sequence length="132" mass="13808">MVLKIKIVAPNKVVFDDQVDEVVLPSVSGQLGILTNHAPLITGLGNGVMRVRKQGTFIPIAVLTGVAEVDNNEVSVVAMAAELGSGIDVNRARAALARAEQTLATSQNKTDLLQAQTALERANARLRAAGAL</sequence>
<keyword evidence="4 8" id="KW-0406">Ion transport</keyword>
<protein>
    <recommendedName>
        <fullName evidence="8">ATP synthase epsilon chain</fullName>
    </recommendedName>
    <alternativeName>
        <fullName evidence="8">ATP synthase F1 sector epsilon subunit</fullName>
    </alternativeName>
    <alternativeName>
        <fullName evidence="8">F-ATPase epsilon subunit</fullName>
    </alternativeName>
</protein>
<dbReference type="PANTHER" id="PTHR13822">
    <property type="entry name" value="ATP SYNTHASE DELTA/EPSILON CHAIN"/>
    <property type="match status" value="1"/>
</dbReference>
<evidence type="ECO:0000256" key="6">
    <source>
        <dbReference type="ARBA" id="ARBA00023196"/>
    </source>
</evidence>
<keyword evidence="7 8" id="KW-0066">ATP synthesis</keyword>
<dbReference type="InterPro" id="IPR020546">
    <property type="entry name" value="ATP_synth_F1_dsu/esu_N"/>
</dbReference>
<dbReference type="InterPro" id="IPR020547">
    <property type="entry name" value="ATP_synth_F1_esu_C"/>
</dbReference>
<evidence type="ECO:0000256" key="10">
    <source>
        <dbReference type="SAM" id="Coils"/>
    </source>
</evidence>
<dbReference type="RefSeq" id="WP_230841466.1">
    <property type="nucleotide sequence ID" value="NZ_CP063845.1"/>
</dbReference>
<evidence type="ECO:0000256" key="3">
    <source>
        <dbReference type="ARBA" id="ARBA00022448"/>
    </source>
</evidence>
<keyword evidence="14" id="KW-1185">Reference proteome</keyword>
<keyword evidence="6 8" id="KW-0139">CF(1)</keyword>
<dbReference type="InterPro" id="IPR036794">
    <property type="entry name" value="ATP_F1_dsu/esu_C_sf"/>
</dbReference>
<evidence type="ECO:0000256" key="1">
    <source>
        <dbReference type="ARBA" id="ARBA00004202"/>
    </source>
</evidence>
<name>A0ABY3PL44_9CYAN</name>
<comment type="function">
    <text evidence="8">Produces ATP from ADP in the presence of a proton gradient across the membrane.</text>
</comment>
<keyword evidence="8" id="KW-0997">Cell inner membrane</keyword>
<comment type="subcellular location">
    <subcellularLocation>
        <location evidence="8">Cell inner membrane</location>
        <topology evidence="8">Peripheral membrane protein</topology>
    </subcellularLocation>
    <subcellularLocation>
        <location evidence="1">Cell membrane</location>
        <topology evidence="1">Peripheral membrane protein</topology>
    </subcellularLocation>
</comment>
<reference evidence="13 14" key="1">
    <citation type="journal article" date="2021" name="Genome Biol. Evol.">
        <title>Complete Genome Sequencing of a Novel Gloeobacter Species from a Waterfall Cave in Mexico.</title>
        <authorList>
            <person name="Saw J.H."/>
            <person name="Cardona T."/>
            <person name="Montejano G."/>
        </authorList>
    </citation>
    <scope>NUCLEOTIDE SEQUENCE [LARGE SCALE GENOMIC DNA]</scope>
    <source>
        <strain evidence="13">MG652769</strain>
    </source>
</reference>
<feature type="coiled-coil region" evidence="10">
    <location>
        <begin position="89"/>
        <end position="116"/>
    </location>
</feature>
<dbReference type="SUPFAM" id="SSF46604">
    <property type="entry name" value="Epsilon subunit of F1F0-ATP synthase C-terminal domain"/>
    <property type="match status" value="1"/>
</dbReference>
<dbReference type="Gene3D" id="2.60.15.10">
    <property type="entry name" value="F0F1 ATP synthase delta/epsilon subunit, N-terminal"/>
    <property type="match status" value="1"/>
</dbReference>
<dbReference type="EMBL" id="CP063845">
    <property type="protein sequence ID" value="UFP94410.1"/>
    <property type="molecule type" value="Genomic_DNA"/>
</dbReference>
<evidence type="ECO:0000256" key="5">
    <source>
        <dbReference type="ARBA" id="ARBA00023136"/>
    </source>
</evidence>
<dbReference type="InterPro" id="IPR036771">
    <property type="entry name" value="ATPsynth_dsu/esu_N"/>
</dbReference>
<evidence type="ECO:0000259" key="11">
    <source>
        <dbReference type="Pfam" id="PF00401"/>
    </source>
</evidence>
<evidence type="ECO:0000256" key="7">
    <source>
        <dbReference type="ARBA" id="ARBA00023310"/>
    </source>
</evidence>
<evidence type="ECO:0000313" key="13">
    <source>
        <dbReference type="EMBL" id="UFP94410.1"/>
    </source>
</evidence>
<evidence type="ECO:0000256" key="4">
    <source>
        <dbReference type="ARBA" id="ARBA00023065"/>
    </source>
</evidence>
<evidence type="ECO:0000256" key="8">
    <source>
        <dbReference type="HAMAP-Rule" id="MF_00530"/>
    </source>
</evidence>